<feature type="transmembrane region" description="Helical" evidence="10">
    <location>
        <begin position="170"/>
        <end position="188"/>
    </location>
</feature>
<comment type="subcellular location">
    <subcellularLocation>
        <location evidence="1 10">Cell membrane</location>
        <topology evidence="1 10">Multi-pass membrane protein</topology>
    </subcellularLocation>
</comment>
<keyword evidence="9 10" id="KW-0472">Membrane</keyword>
<dbReference type="PANTHER" id="PTHR30413">
    <property type="entry name" value="INNER MEMBRANE TRANSPORT PERMEASE"/>
    <property type="match status" value="1"/>
</dbReference>
<evidence type="ECO:0000313" key="13">
    <source>
        <dbReference type="Proteomes" id="UP000824090"/>
    </source>
</evidence>
<evidence type="ECO:0000256" key="6">
    <source>
        <dbReference type="ARBA" id="ARBA00022692"/>
    </source>
</evidence>
<organism evidence="12 13">
    <name type="scientific">Candidatus Allocopromorpha excrementigallinarum</name>
    <dbReference type="NCBI Taxonomy" id="2840742"/>
    <lineage>
        <taxon>Bacteria</taxon>
        <taxon>Bacillati</taxon>
        <taxon>Bacillota</taxon>
        <taxon>Clostridia</taxon>
        <taxon>Eubacteriales</taxon>
        <taxon>Eubacteriaceae</taxon>
        <taxon>Eubacteriaceae incertae sedis</taxon>
        <taxon>Candidatus Allocopromorpha</taxon>
    </lineage>
</organism>
<evidence type="ECO:0000256" key="3">
    <source>
        <dbReference type="ARBA" id="ARBA00022448"/>
    </source>
</evidence>
<comment type="similarity">
    <text evidence="2 10">Belongs to the ABC-2 integral membrane protein family.</text>
</comment>
<dbReference type="AlphaFoldDB" id="A0A9D1HZM8"/>
<feature type="transmembrane region" description="Helical" evidence="10">
    <location>
        <begin position="28"/>
        <end position="53"/>
    </location>
</feature>
<feature type="transmembrane region" description="Helical" evidence="10">
    <location>
        <begin position="137"/>
        <end position="163"/>
    </location>
</feature>
<dbReference type="Proteomes" id="UP000824090">
    <property type="component" value="Unassembled WGS sequence"/>
</dbReference>
<evidence type="ECO:0000313" key="12">
    <source>
        <dbReference type="EMBL" id="HIU25474.1"/>
    </source>
</evidence>
<protein>
    <recommendedName>
        <fullName evidence="10">Transport permease protein</fullName>
    </recommendedName>
</protein>
<name>A0A9D1HZM8_9FIRM</name>
<dbReference type="PROSITE" id="PS51012">
    <property type="entry name" value="ABC_TM2"/>
    <property type="match status" value="1"/>
</dbReference>
<feature type="transmembrane region" description="Helical" evidence="10">
    <location>
        <begin position="224"/>
        <end position="244"/>
    </location>
</feature>
<evidence type="ECO:0000256" key="10">
    <source>
        <dbReference type="RuleBase" id="RU361157"/>
    </source>
</evidence>
<evidence type="ECO:0000256" key="8">
    <source>
        <dbReference type="ARBA" id="ARBA00022989"/>
    </source>
</evidence>
<accession>A0A9D1HZM8</accession>
<dbReference type="Pfam" id="PF01061">
    <property type="entry name" value="ABC2_membrane"/>
    <property type="match status" value="1"/>
</dbReference>
<reference evidence="12" key="2">
    <citation type="journal article" date="2021" name="PeerJ">
        <title>Extensive microbial diversity within the chicken gut microbiome revealed by metagenomics and culture.</title>
        <authorList>
            <person name="Gilroy R."/>
            <person name="Ravi A."/>
            <person name="Getino M."/>
            <person name="Pursley I."/>
            <person name="Horton D.L."/>
            <person name="Alikhan N.F."/>
            <person name="Baker D."/>
            <person name="Gharbi K."/>
            <person name="Hall N."/>
            <person name="Watson M."/>
            <person name="Adriaenssens E.M."/>
            <person name="Foster-Nyarko E."/>
            <person name="Jarju S."/>
            <person name="Secka A."/>
            <person name="Antonio M."/>
            <person name="Oren A."/>
            <person name="Chaudhuri R.R."/>
            <person name="La Ragione R."/>
            <person name="Hildebrand F."/>
            <person name="Pallen M.J."/>
        </authorList>
    </citation>
    <scope>NUCLEOTIDE SEQUENCE</scope>
    <source>
        <strain evidence="12">ChiHcec3-6078</strain>
    </source>
</reference>
<keyword evidence="8 10" id="KW-1133">Transmembrane helix</keyword>
<evidence type="ECO:0000256" key="7">
    <source>
        <dbReference type="ARBA" id="ARBA00022903"/>
    </source>
</evidence>
<dbReference type="GO" id="GO:0015920">
    <property type="term" value="P:lipopolysaccharide transport"/>
    <property type="evidence" value="ECO:0007669"/>
    <property type="project" value="TreeGrafter"/>
</dbReference>
<comment type="caution">
    <text evidence="12">The sequence shown here is derived from an EMBL/GenBank/DDBJ whole genome shotgun (WGS) entry which is preliminary data.</text>
</comment>
<dbReference type="InterPro" id="IPR047817">
    <property type="entry name" value="ABC2_TM_bact-type"/>
</dbReference>
<keyword evidence="5" id="KW-0762">Sugar transport</keyword>
<dbReference type="GO" id="GO:0043190">
    <property type="term" value="C:ATP-binding cassette (ABC) transporter complex"/>
    <property type="evidence" value="ECO:0007669"/>
    <property type="project" value="InterPro"/>
</dbReference>
<keyword evidence="7" id="KW-0972">Capsule biogenesis/degradation</keyword>
<evidence type="ECO:0000256" key="4">
    <source>
        <dbReference type="ARBA" id="ARBA00022475"/>
    </source>
</evidence>
<gene>
    <name evidence="12" type="ORF">IAC50_03105</name>
</gene>
<reference evidence="12" key="1">
    <citation type="submission" date="2020-10" db="EMBL/GenBank/DDBJ databases">
        <authorList>
            <person name="Gilroy R."/>
        </authorList>
    </citation>
    <scope>NUCLEOTIDE SEQUENCE</scope>
    <source>
        <strain evidence="12">ChiHcec3-6078</strain>
    </source>
</reference>
<evidence type="ECO:0000256" key="9">
    <source>
        <dbReference type="ARBA" id="ARBA00023136"/>
    </source>
</evidence>
<dbReference type="PANTHER" id="PTHR30413:SF10">
    <property type="entry name" value="CAPSULE POLYSACCHARIDE EXPORT INNER-MEMBRANE PROTEIN CTRC"/>
    <property type="match status" value="1"/>
</dbReference>
<dbReference type="InterPro" id="IPR013525">
    <property type="entry name" value="ABC2_TM"/>
</dbReference>
<evidence type="ECO:0000256" key="5">
    <source>
        <dbReference type="ARBA" id="ARBA00022597"/>
    </source>
</evidence>
<evidence type="ECO:0000259" key="11">
    <source>
        <dbReference type="PROSITE" id="PS51012"/>
    </source>
</evidence>
<dbReference type="PRINTS" id="PR00164">
    <property type="entry name" value="ABC2TRNSPORT"/>
</dbReference>
<dbReference type="EMBL" id="DVMP01000065">
    <property type="protein sequence ID" value="HIU25474.1"/>
    <property type="molecule type" value="Genomic_DNA"/>
</dbReference>
<feature type="transmembrane region" description="Helical" evidence="10">
    <location>
        <begin position="107"/>
        <end position="131"/>
    </location>
</feature>
<evidence type="ECO:0000256" key="1">
    <source>
        <dbReference type="ARBA" id="ARBA00004651"/>
    </source>
</evidence>
<keyword evidence="3 10" id="KW-0813">Transport</keyword>
<feature type="domain" description="ABC transmembrane type-2" evidence="11">
    <location>
        <begin position="29"/>
        <end position="247"/>
    </location>
</feature>
<dbReference type="InterPro" id="IPR000412">
    <property type="entry name" value="ABC_2_transport"/>
</dbReference>
<dbReference type="GO" id="GO:0140359">
    <property type="term" value="F:ABC-type transporter activity"/>
    <property type="evidence" value="ECO:0007669"/>
    <property type="project" value="InterPro"/>
</dbReference>
<keyword evidence="4 10" id="KW-1003">Cell membrane</keyword>
<keyword evidence="6 10" id="KW-0812">Transmembrane</keyword>
<comment type="caution">
    <text evidence="10">Lacks conserved residue(s) required for the propagation of feature annotation.</text>
</comment>
<evidence type="ECO:0000256" key="2">
    <source>
        <dbReference type="ARBA" id="ARBA00007783"/>
    </source>
</evidence>
<sequence length="255" mass="29825">MKRQTKEYFFVLKELVGREIKRKYARSYLGILWSVLNPLLSMAVLSLIFSYIFSRSIENFPIYYLTGYVLWLLFSEATRSAMTVLVDNKQLLIKVRMPKQVLALSRIFTAFANFLYSLIAFALMLIVFRMAPSIHLLAFPLVVALMLLFCIGVGYILSIVYVFFGDVKHLYSVILTLWMYMSALFYPVDILPEYVQRIININPIYSYVEAARECIMYHHFPSGIMWLEMAAWGTGVFLLGLYIFRKNENKIMQRL</sequence>
<proteinExistence type="inferred from homology"/>